<comment type="caution">
    <text evidence="1">The sequence shown here is derived from an EMBL/GenBank/DDBJ whole genome shotgun (WGS) entry which is preliminary data.</text>
</comment>
<sequence>MKQRLFITLTFTSLVLLGCSTPKEFMMPFRNFEYTSDRGFPVKSSNSDFTFKASVNISTNVDRIVTVSMDSTFGNEATLLEVFSYKKGKSKLSQTKLFPKSGFDNFKIKIDSLNLMNQKDQETFESALHRPVTLFVVEIKENGKYNQFRFNTFFPDTAKTSEQYEKLQKLIFKEFHFPLYIK</sequence>
<dbReference type="RefSeq" id="WP_200588248.1">
    <property type="nucleotide sequence ID" value="NZ_JAEHFY010000046.1"/>
</dbReference>
<gene>
    <name evidence="1" type="ORF">I5M32_16390</name>
</gene>
<evidence type="ECO:0008006" key="3">
    <source>
        <dbReference type="Google" id="ProtNLM"/>
    </source>
</evidence>
<evidence type="ECO:0000313" key="2">
    <source>
        <dbReference type="Proteomes" id="UP000660024"/>
    </source>
</evidence>
<keyword evidence="2" id="KW-1185">Reference proteome</keyword>
<dbReference type="PROSITE" id="PS51257">
    <property type="entry name" value="PROKAR_LIPOPROTEIN"/>
    <property type="match status" value="1"/>
</dbReference>
<dbReference type="EMBL" id="JAEHFY010000046">
    <property type="protein sequence ID" value="MBK0384541.1"/>
    <property type="molecule type" value="Genomic_DNA"/>
</dbReference>
<organism evidence="1 2">
    <name type="scientific">Pedobacter segetis</name>
    <dbReference type="NCBI Taxonomy" id="2793069"/>
    <lineage>
        <taxon>Bacteria</taxon>
        <taxon>Pseudomonadati</taxon>
        <taxon>Bacteroidota</taxon>
        <taxon>Sphingobacteriia</taxon>
        <taxon>Sphingobacteriales</taxon>
        <taxon>Sphingobacteriaceae</taxon>
        <taxon>Pedobacter</taxon>
    </lineage>
</organism>
<evidence type="ECO:0000313" key="1">
    <source>
        <dbReference type="EMBL" id="MBK0384541.1"/>
    </source>
</evidence>
<proteinExistence type="predicted"/>
<protein>
    <recommendedName>
        <fullName evidence="3">Lipoprotein</fullName>
    </recommendedName>
</protein>
<accession>A0ABS1BNU6</accession>
<name>A0ABS1BNU6_9SPHI</name>
<reference evidence="1 2" key="1">
    <citation type="submission" date="2020-12" db="EMBL/GenBank/DDBJ databases">
        <title>Bacterial novel species Pedobacter sp. SD-b isolated from soil.</title>
        <authorList>
            <person name="Jung H.-Y."/>
        </authorList>
    </citation>
    <scope>NUCLEOTIDE SEQUENCE [LARGE SCALE GENOMIC DNA]</scope>
    <source>
        <strain evidence="1 2">SD-b</strain>
    </source>
</reference>
<dbReference type="Proteomes" id="UP000660024">
    <property type="component" value="Unassembled WGS sequence"/>
</dbReference>